<evidence type="ECO:0000313" key="2">
    <source>
        <dbReference type="EMBL" id="KIO24325.1"/>
    </source>
</evidence>
<accession>A0A0C3Q5D3</accession>
<organism evidence="2 3">
    <name type="scientific">Tulasnella calospora MUT 4182</name>
    <dbReference type="NCBI Taxonomy" id="1051891"/>
    <lineage>
        <taxon>Eukaryota</taxon>
        <taxon>Fungi</taxon>
        <taxon>Dikarya</taxon>
        <taxon>Basidiomycota</taxon>
        <taxon>Agaricomycotina</taxon>
        <taxon>Agaricomycetes</taxon>
        <taxon>Cantharellales</taxon>
        <taxon>Tulasnellaceae</taxon>
        <taxon>Tulasnella</taxon>
    </lineage>
</organism>
<dbReference type="EMBL" id="KN823063">
    <property type="protein sequence ID" value="KIO24325.1"/>
    <property type="molecule type" value="Genomic_DNA"/>
</dbReference>
<dbReference type="HOGENOM" id="CLU_061438_1_0_1"/>
<evidence type="ECO:0000313" key="3">
    <source>
        <dbReference type="Proteomes" id="UP000054248"/>
    </source>
</evidence>
<gene>
    <name evidence="2" type="ORF">M407DRAFT_244489</name>
</gene>
<dbReference type="Proteomes" id="UP000054248">
    <property type="component" value="Unassembled WGS sequence"/>
</dbReference>
<evidence type="ECO:0000256" key="1">
    <source>
        <dbReference type="SAM" id="MobiDB-lite"/>
    </source>
</evidence>
<proteinExistence type="predicted"/>
<sequence length="297" mass="32149">MSNSDDPLIFHGRSSEEAETFIRQVNLLAFKANRMRDKRWTADFAATAFAGDALRKFRRLPSEVRGDWDKLQEALLNEYSPASAPPGAAAAPPAYGTSIPTPAAGPNQFSNPYASFSRSGTFTGRIKFSTASGSISGYLSRYLDRSTGLLVITQNPSQALQLRWSPSGLMTTFEALNCDSPYKFLGGVTRDSRTQFGHGSSESLALTTTTGPESAIRGHSRTYQGRPTNGVAYAGIWNILQDGTVIAVVRVEDTSYALSPMLSTNSDTISEVACPKTYLAARPPGERSEVKLVFEPL</sequence>
<feature type="compositionally biased region" description="Polar residues" evidence="1">
    <location>
        <begin position="197"/>
        <end position="212"/>
    </location>
</feature>
<reference evidence="2 3" key="1">
    <citation type="submission" date="2014-04" db="EMBL/GenBank/DDBJ databases">
        <authorList>
            <consortium name="DOE Joint Genome Institute"/>
            <person name="Kuo A."/>
            <person name="Girlanda M."/>
            <person name="Perotto S."/>
            <person name="Kohler A."/>
            <person name="Nagy L.G."/>
            <person name="Floudas D."/>
            <person name="Copeland A."/>
            <person name="Barry K.W."/>
            <person name="Cichocki N."/>
            <person name="Veneault-Fourrey C."/>
            <person name="LaButti K."/>
            <person name="Lindquist E.A."/>
            <person name="Lipzen A."/>
            <person name="Lundell T."/>
            <person name="Morin E."/>
            <person name="Murat C."/>
            <person name="Sun H."/>
            <person name="Tunlid A."/>
            <person name="Henrissat B."/>
            <person name="Grigoriev I.V."/>
            <person name="Hibbett D.S."/>
            <person name="Martin F."/>
            <person name="Nordberg H.P."/>
            <person name="Cantor M.N."/>
            <person name="Hua S.X."/>
        </authorList>
    </citation>
    <scope>NUCLEOTIDE SEQUENCE [LARGE SCALE GENOMIC DNA]</scope>
    <source>
        <strain evidence="2 3">MUT 4182</strain>
    </source>
</reference>
<feature type="region of interest" description="Disordered" evidence="1">
    <location>
        <begin position="197"/>
        <end position="222"/>
    </location>
</feature>
<keyword evidence="3" id="KW-1185">Reference proteome</keyword>
<reference evidence="3" key="2">
    <citation type="submission" date="2015-01" db="EMBL/GenBank/DDBJ databases">
        <title>Evolutionary Origins and Diversification of the Mycorrhizal Mutualists.</title>
        <authorList>
            <consortium name="DOE Joint Genome Institute"/>
            <consortium name="Mycorrhizal Genomics Consortium"/>
            <person name="Kohler A."/>
            <person name="Kuo A."/>
            <person name="Nagy L.G."/>
            <person name="Floudas D."/>
            <person name="Copeland A."/>
            <person name="Barry K.W."/>
            <person name="Cichocki N."/>
            <person name="Veneault-Fourrey C."/>
            <person name="LaButti K."/>
            <person name="Lindquist E.A."/>
            <person name="Lipzen A."/>
            <person name="Lundell T."/>
            <person name="Morin E."/>
            <person name="Murat C."/>
            <person name="Riley R."/>
            <person name="Ohm R."/>
            <person name="Sun H."/>
            <person name="Tunlid A."/>
            <person name="Henrissat B."/>
            <person name="Grigoriev I.V."/>
            <person name="Hibbett D.S."/>
            <person name="Martin F."/>
        </authorList>
    </citation>
    <scope>NUCLEOTIDE SEQUENCE [LARGE SCALE GENOMIC DNA]</scope>
    <source>
        <strain evidence="3">MUT 4182</strain>
    </source>
</reference>
<dbReference type="AlphaFoldDB" id="A0A0C3Q5D3"/>
<name>A0A0C3Q5D3_9AGAM</name>
<protein>
    <submittedName>
        <fullName evidence="2">Uncharacterized protein</fullName>
    </submittedName>
</protein>
<dbReference type="OrthoDB" id="10369288at2759"/>